<sequence>MGWCMLCLSLSNCSLNHSAMGFRSMARSNLVPSVRAFSTCPHLFGLEFPLVFLRIEFPCVFQRFSLDERCCLPIAEPDKAAEVLDTEYFTKIGNFIIYIPYFYNLFLIHIRTIYIQYSQNLATSTSCLQGI</sequence>
<proteinExistence type="predicted"/>
<organism evidence="1 2">
    <name type="scientific">Bacteroides fragilis (strain 638R)</name>
    <dbReference type="NCBI Taxonomy" id="862962"/>
    <lineage>
        <taxon>Bacteria</taxon>
        <taxon>Pseudomonadati</taxon>
        <taxon>Bacteroidota</taxon>
        <taxon>Bacteroidia</taxon>
        <taxon>Bacteroidales</taxon>
        <taxon>Bacteroidaceae</taxon>
        <taxon>Bacteroides</taxon>
    </lineage>
</organism>
<reference evidence="1 2" key="1">
    <citation type="journal article" date="2010" name="Microbiology">
        <title>Twenty-eight divergent polysaccharide loci specifying within- and amongst-strain capsule diversity in three strains of Bacteroides fragilis.</title>
        <authorList>
            <person name="Patrick S."/>
            <person name="Blakely G.W."/>
            <person name="Houston S."/>
            <person name="Moore J."/>
            <person name="Abratt V.R."/>
            <person name="Bertalan M."/>
            <person name="Cerdeno-Tarraga A.M."/>
            <person name="Quail M.A."/>
            <person name="Corton N."/>
            <person name="Corton C."/>
            <person name="Bignell A."/>
            <person name="Barron A."/>
            <person name="Clark L."/>
            <person name="Bentley S.D."/>
            <person name="Parkhill J."/>
        </authorList>
    </citation>
    <scope>NUCLEOTIDE SEQUENCE [LARGE SCALE GENOMIC DNA]</scope>
    <source>
        <strain evidence="1 2">638R</strain>
    </source>
</reference>
<evidence type="ECO:0000313" key="2">
    <source>
        <dbReference type="Proteomes" id="UP000008560"/>
    </source>
</evidence>
<evidence type="ECO:0000313" key="1">
    <source>
        <dbReference type="EMBL" id="CBW22562.1"/>
    </source>
</evidence>
<protein>
    <submittedName>
        <fullName evidence="1">Uncharacterized protein</fullName>
    </submittedName>
</protein>
<gene>
    <name evidence="1" type="ordered locus">BF638R_2041</name>
</gene>
<dbReference type="AlphaFoldDB" id="E1WVZ7"/>
<name>E1WVZ7_BACF6</name>
<dbReference type="EMBL" id="FQ312004">
    <property type="protein sequence ID" value="CBW22562.1"/>
    <property type="molecule type" value="Genomic_DNA"/>
</dbReference>
<dbReference type="HOGENOM" id="CLU_1923342_0_0_10"/>
<accession>E1WVZ7</accession>
<dbReference type="KEGG" id="bfg:BF638R_2041"/>
<dbReference type="Proteomes" id="UP000008560">
    <property type="component" value="Chromosome"/>
</dbReference>